<dbReference type="GO" id="GO:0006744">
    <property type="term" value="P:ubiquinone biosynthetic process"/>
    <property type="evidence" value="ECO:0007669"/>
    <property type="project" value="TreeGrafter"/>
</dbReference>
<dbReference type="AlphaFoldDB" id="A0A9W8JZ88"/>
<accession>A0A9W8JZ88</accession>
<organism evidence="8 9">
    <name type="scientific">Agrocybe chaxingu</name>
    <dbReference type="NCBI Taxonomy" id="84603"/>
    <lineage>
        <taxon>Eukaryota</taxon>
        <taxon>Fungi</taxon>
        <taxon>Dikarya</taxon>
        <taxon>Basidiomycota</taxon>
        <taxon>Agaricomycotina</taxon>
        <taxon>Agaricomycetes</taxon>
        <taxon>Agaricomycetidae</taxon>
        <taxon>Agaricales</taxon>
        <taxon>Agaricineae</taxon>
        <taxon>Strophariaceae</taxon>
        <taxon>Agrocybe</taxon>
    </lineage>
</organism>
<dbReference type="InterPro" id="IPR008949">
    <property type="entry name" value="Isoprenoid_synthase_dom_sf"/>
</dbReference>
<name>A0A9W8JZ88_9AGAR</name>
<evidence type="ECO:0000256" key="5">
    <source>
        <dbReference type="ARBA" id="ARBA00022842"/>
    </source>
</evidence>
<keyword evidence="4" id="KW-0479">Metal-binding</keyword>
<dbReference type="EMBL" id="JANKHO010000457">
    <property type="protein sequence ID" value="KAJ3509699.1"/>
    <property type="molecule type" value="Genomic_DNA"/>
</dbReference>
<dbReference type="InterPro" id="IPR000092">
    <property type="entry name" value="Polyprenyl_synt"/>
</dbReference>
<dbReference type="GO" id="GO:0004659">
    <property type="term" value="F:prenyltransferase activity"/>
    <property type="evidence" value="ECO:0007669"/>
    <property type="project" value="InterPro"/>
</dbReference>
<dbReference type="GO" id="GO:0046872">
    <property type="term" value="F:metal ion binding"/>
    <property type="evidence" value="ECO:0007669"/>
    <property type="project" value="UniProtKB-KW"/>
</dbReference>
<dbReference type="CDD" id="cd00867">
    <property type="entry name" value="Trans_IPPS"/>
    <property type="match status" value="1"/>
</dbReference>
<evidence type="ECO:0000256" key="6">
    <source>
        <dbReference type="ARBA" id="ARBA00023229"/>
    </source>
</evidence>
<feature type="compositionally biased region" description="Basic and acidic residues" evidence="7">
    <location>
        <begin position="243"/>
        <end position="262"/>
    </location>
</feature>
<evidence type="ECO:0000313" key="9">
    <source>
        <dbReference type="Proteomes" id="UP001148786"/>
    </source>
</evidence>
<comment type="cofactor">
    <cofactor evidence="1">
        <name>Mg(2+)</name>
        <dbReference type="ChEBI" id="CHEBI:18420"/>
    </cofactor>
</comment>
<evidence type="ECO:0000256" key="1">
    <source>
        <dbReference type="ARBA" id="ARBA00001946"/>
    </source>
</evidence>
<dbReference type="Pfam" id="PF00348">
    <property type="entry name" value="polyprenyl_synt"/>
    <property type="match status" value="1"/>
</dbReference>
<evidence type="ECO:0000313" key="8">
    <source>
        <dbReference type="EMBL" id="KAJ3509699.1"/>
    </source>
</evidence>
<dbReference type="GO" id="GO:1990234">
    <property type="term" value="C:transferase complex"/>
    <property type="evidence" value="ECO:0007669"/>
    <property type="project" value="TreeGrafter"/>
</dbReference>
<dbReference type="Proteomes" id="UP001148786">
    <property type="component" value="Unassembled WGS sequence"/>
</dbReference>
<keyword evidence="6" id="KW-0414">Isoprene biosynthesis</keyword>
<evidence type="ECO:0000256" key="4">
    <source>
        <dbReference type="ARBA" id="ARBA00022723"/>
    </source>
</evidence>
<comment type="similarity">
    <text evidence="2">Belongs to the FPP/GGPP synthase family.</text>
</comment>
<evidence type="ECO:0000256" key="2">
    <source>
        <dbReference type="ARBA" id="ARBA00006706"/>
    </source>
</evidence>
<reference evidence="8" key="1">
    <citation type="submission" date="2022-07" db="EMBL/GenBank/DDBJ databases">
        <title>Genome Sequence of Agrocybe chaxingu.</title>
        <authorList>
            <person name="Buettner E."/>
        </authorList>
    </citation>
    <scope>NUCLEOTIDE SEQUENCE</scope>
    <source>
        <strain evidence="8">MP-N11</strain>
    </source>
</reference>
<dbReference type="PANTHER" id="PTHR12001">
    <property type="entry name" value="GERANYLGERANYL PYROPHOSPHATE SYNTHASE"/>
    <property type="match status" value="1"/>
</dbReference>
<dbReference type="Gene3D" id="1.10.600.10">
    <property type="entry name" value="Farnesyl Diphosphate Synthase"/>
    <property type="match status" value="1"/>
</dbReference>
<evidence type="ECO:0000256" key="3">
    <source>
        <dbReference type="ARBA" id="ARBA00022679"/>
    </source>
</evidence>
<dbReference type="SUPFAM" id="SSF48576">
    <property type="entry name" value="Terpenoid synthases"/>
    <property type="match status" value="1"/>
</dbReference>
<protein>
    <submittedName>
        <fullName evidence="8">Uncharacterized protein</fullName>
    </submittedName>
</protein>
<evidence type="ECO:0000256" key="7">
    <source>
        <dbReference type="SAM" id="MobiDB-lite"/>
    </source>
</evidence>
<dbReference type="Gene3D" id="3.30.450.30">
    <property type="entry name" value="Dynein light chain 2a, cytoplasmic"/>
    <property type="match status" value="1"/>
</dbReference>
<sequence>MLMLPTLHNLLSQVLAPPYLHTAVLLTPAGELVSAASEPSRPKDEIRIIVGLSGEVWQETREQGCGMVDSELGRIIVLPVDEFSSGHEQPFSDEHQPLMLLALNAMDTVEWEELDSKGKTLAGHIAKPLSKFRELIVTSKPSRSTTVTTSPAPHKTLEANHANGIILQHREQDCVHAGNLVYLFVTEPHRRPGSSILIANVTGFFPFSRTSSLPSPRPPIYLDDAVDGLPFDITFAQQIEPTTRSRPEPIPIKHEPQTRPRPDPYLLVAPELTHIRKNMLNLLGTAHPGLADMAEYYFLQPSKQLRSLLILLFSRATNGLGRNWERKHWDAACEASCGQSEELDRPLALSNVLNEWNPSMPDHTESFESVFALQQAVPRPEHPPPPPSSPLTRAIPGIISPPSLLPTQIRLAQIVEMVHVAFQLHEGITKGSDAESSKPTMQTMGFGNKLSILGGDFLLGRASTALSCLGESEVVELVASVISNLVEGEFLRMEEIRTPELGVMCGPKSVLNAWELYLRKTYLRTASLMAKGACSAVVLGGCREGDIWKEVAYAYGRNLGIAYQLLEDALDIKHMQPGLATGPALFASEECPRLVTLIQRNFTEEGDTELAVGYIQGTSGVERTRLLASAYADKARDVLQLLPDSETKTALEVLTEMAIRRSW</sequence>
<comment type="caution">
    <text evidence="8">The sequence shown here is derived from an EMBL/GenBank/DDBJ whole genome shotgun (WGS) entry which is preliminary data.</text>
</comment>
<keyword evidence="5" id="KW-0460">Magnesium</keyword>
<dbReference type="OrthoDB" id="9927103at2759"/>
<dbReference type="GO" id="GO:0008299">
    <property type="term" value="P:isoprenoid biosynthetic process"/>
    <property type="evidence" value="ECO:0007669"/>
    <property type="project" value="UniProtKB-KW"/>
</dbReference>
<feature type="region of interest" description="Disordered" evidence="7">
    <location>
        <begin position="242"/>
        <end position="264"/>
    </location>
</feature>
<keyword evidence="9" id="KW-1185">Reference proteome</keyword>
<keyword evidence="3" id="KW-0808">Transferase</keyword>
<gene>
    <name evidence="8" type="ORF">NLJ89_g5082</name>
</gene>
<proteinExistence type="inferred from homology"/>
<dbReference type="PANTHER" id="PTHR12001:SF69">
    <property type="entry name" value="ALL TRANS-POLYPRENYL-DIPHOSPHATE SYNTHASE PDSS1"/>
    <property type="match status" value="1"/>
</dbReference>